<keyword evidence="2" id="KW-1185">Reference proteome</keyword>
<evidence type="ECO:0000313" key="1">
    <source>
        <dbReference type="EMBL" id="ABW32726.1"/>
    </source>
</evidence>
<keyword evidence="1" id="KW-0614">Plasmid</keyword>
<proteinExistence type="predicted"/>
<protein>
    <submittedName>
        <fullName evidence="1">Uncharacterized protein</fullName>
    </submittedName>
</protein>
<dbReference type="EMBL" id="CP000841">
    <property type="protein sequence ID" value="ABW32726.1"/>
    <property type="molecule type" value="Genomic_DNA"/>
</dbReference>
<reference evidence="1 2" key="1">
    <citation type="journal article" date="2008" name="Proc. Natl. Acad. Sci. U.S.A.">
        <title>Niche adaptation and genome expansion in the chlorophyll d-producing cyanobacterium Acaryochloris marina.</title>
        <authorList>
            <person name="Swingley W.D."/>
            <person name="Chen M."/>
            <person name="Cheung P.C."/>
            <person name="Conrad A.L."/>
            <person name="Dejesa L.C."/>
            <person name="Hao J."/>
            <person name="Honchak B.M."/>
            <person name="Karbach L.E."/>
            <person name="Kurdoglu A."/>
            <person name="Lahiri S."/>
            <person name="Mastrian S.D."/>
            <person name="Miyashita H."/>
            <person name="Page L."/>
            <person name="Ramakrishna P."/>
            <person name="Satoh S."/>
            <person name="Sattley W.M."/>
            <person name="Shimada Y."/>
            <person name="Taylor H.L."/>
            <person name="Tomo T."/>
            <person name="Tsuchiya T."/>
            <person name="Wang Z.T."/>
            <person name="Raymond J."/>
            <person name="Mimuro M."/>
            <person name="Blankenship R.E."/>
            <person name="Touchman J.W."/>
        </authorList>
    </citation>
    <scope>NUCLEOTIDE SEQUENCE [LARGE SCALE GENOMIC DNA]</scope>
    <source>
        <strain evidence="2">MBIC 11017</strain>
        <plasmid evidence="2">Plasmid pREB4</plasmid>
    </source>
</reference>
<dbReference type="KEGG" id="amr:AM1_D0233"/>
<name>A8ZNZ0_ACAM1</name>
<geneLocation type="plasmid" evidence="1 2">
    <name>pREB4</name>
</geneLocation>
<sequence length="47" mass="5632">MFLHKFLILFGYSQNELIILYIKNAINKIKSLSDFYLFTKVSLDKPY</sequence>
<dbReference type="AlphaFoldDB" id="A8ZNZ0"/>
<organism evidence="1 2">
    <name type="scientific">Acaryochloris marina (strain MBIC 11017)</name>
    <dbReference type="NCBI Taxonomy" id="329726"/>
    <lineage>
        <taxon>Bacteria</taxon>
        <taxon>Bacillati</taxon>
        <taxon>Cyanobacteriota</taxon>
        <taxon>Cyanophyceae</taxon>
        <taxon>Acaryochloridales</taxon>
        <taxon>Acaryochloridaceae</taxon>
        <taxon>Acaryochloris</taxon>
    </lineage>
</organism>
<dbReference type="HOGENOM" id="CLU_3163370_0_0_3"/>
<dbReference type="Proteomes" id="UP000000268">
    <property type="component" value="Plasmid pREB4"/>
</dbReference>
<evidence type="ECO:0000313" key="2">
    <source>
        <dbReference type="Proteomes" id="UP000000268"/>
    </source>
</evidence>
<accession>A8ZNZ0</accession>
<gene>
    <name evidence="1" type="ordered locus">AM1_D0233</name>
</gene>